<dbReference type="InterPro" id="IPR011234">
    <property type="entry name" value="Fumarylacetoacetase-like_C"/>
</dbReference>
<proteinExistence type="inferred from homology"/>
<dbReference type="GO" id="GO:0016853">
    <property type="term" value="F:isomerase activity"/>
    <property type="evidence" value="ECO:0007669"/>
    <property type="project" value="UniProtKB-ARBA"/>
</dbReference>
<dbReference type="GO" id="GO:0019752">
    <property type="term" value="P:carboxylic acid metabolic process"/>
    <property type="evidence" value="ECO:0007669"/>
    <property type="project" value="UniProtKB-ARBA"/>
</dbReference>
<evidence type="ECO:0000256" key="3">
    <source>
        <dbReference type="ARBA" id="ARBA00022723"/>
    </source>
</evidence>
<sequence length="289" mass="31735">MKLLSFEHGGNASWGALDGDRSITDLARCGNSVIPTLREALAQLGVEGIRTRLADQRGAPTIRMEDVRLLPVIPDPAKILCIGLNYEAHRLEAKRAETANPTLFVRFATSQTSHGADIPLPPESVQLDFEGEIAVVIGRGGRRIPERDAWAHIAGYAPYNDASIRDWQYHTTQWTAGKNFDGTGAFGPWMVTRDEIADGARLELVTRLNGTEVQRGNTDQLIFSIPRLVNYISTIMSLEPGDVIVTGTPAGVGVKREPQLFMKDGDRIEVEVSGIARLENRVVKERAAR</sequence>
<dbReference type="InterPro" id="IPR051121">
    <property type="entry name" value="FAH"/>
</dbReference>
<dbReference type="RefSeq" id="WP_135264076.1">
    <property type="nucleotide sequence ID" value="NZ_SMLM01000002.1"/>
</dbReference>
<dbReference type="GO" id="GO:0046872">
    <property type="term" value="F:metal ion binding"/>
    <property type="evidence" value="ECO:0007669"/>
    <property type="project" value="UniProtKB-KW"/>
</dbReference>
<dbReference type="InterPro" id="IPR036663">
    <property type="entry name" value="Fumarylacetoacetase_C_sf"/>
</dbReference>
<evidence type="ECO:0000256" key="1">
    <source>
        <dbReference type="ARBA" id="ARBA00001946"/>
    </source>
</evidence>
<dbReference type="AlphaFoldDB" id="A0A4Z0BUP6"/>
<dbReference type="Proteomes" id="UP000298180">
    <property type="component" value="Unassembled WGS sequence"/>
</dbReference>
<name>A0A4Z0BUP6_9BURK</name>
<feature type="domain" description="Fumarylacetoacetase-like C-terminal" evidence="5">
    <location>
        <begin position="78"/>
        <end position="283"/>
    </location>
</feature>
<evidence type="ECO:0000256" key="2">
    <source>
        <dbReference type="ARBA" id="ARBA00010211"/>
    </source>
</evidence>
<protein>
    <submittedName>
        <fullName evidence="6">FAA hydrolase family protein</fullName>
    </submittedName>
</protein>
<comment type="caution">
    <text evidence="6">The sequence shown here is derived from an EMBL/GenBank/DDBJ whole genome shotgun (WGS) entry which is preliminary data.</text>
</comment>
<keyword evidence="4 6" id="KW-0378">Hydrolase</keyword>
<gene>
    <name evidence="6" type="ORF">EZ313_14925</name>
</gene>
<dbReference type="Pfam" id="PF01557">
    <property type="entry name" value="FAA_hydrolase"/>
    <property type="match status" value="1"/>
</dbReference>
<dbReference type="GO" id="GO:0016787">
    <property type="term" value="F:hydrolase activity"/>
    <property type="evidence" value="ECO:0007669"/>
    <property type="project" value="UniProtKB-KW"/>
</dbReference>
<dbReference type="Gene3D" id="3.90.850.10">
    <property type="entry name" value="Fumarylacetoacetase-like, C-terminal domain"/>
    <property type="match status" value="1"/>
</dbReference>
<keyword evidence="3" id="KW-0479">Metal-binding</keyword>
<comment type="cofactor">
    <cofactor evidence="1">
        <name>Mg(2+)</name>
        <dbReference type="ChEBI" id="CHEBI:18420"/>
    </cofactor>
</comment>
<evidence type="ECO:0000313" key="7">
    <source>
        <dbReference type="Proteomes" id="UP000298180"/>
    </source>
</evidence>
<dbReference type="FunFam" id="3.90.850.10:FF:000002">
    <property type="entry name" value="2-hydroxyhepta-2,4-diene-1,7-dioate isomerase"/>
    <property type="match status" value="1"/>
</dbReference>
<evidence type="ECO:0000256" key="4">
    <source>
        <dbReference type="ARBA" id="ARBA00022801"/>
    </source>
</evidence>
<reference evidence="6 7" key="1">
    <citation type="submission" date="2019-03" db="EMBL/GenBank/DDBJ databases">
        <title>Ramlibacter henchirensis DSM 14656, whole genome shotgun sequence.</title>
        <authorList>
            <person name="Zhang X."/>
            <person name="Feng G."/>
            <person name="Zhu H."/>
        </authorList>
    </citation>
    <scope>NUCLEOTIDE SEQUENCE [LARGE SCALE GENOMIC DNA]</scope>
    <source>
        <strain evidence="6 7">DSM 14656</strain>
    </source>
</reference>
<dbReference type="PANTHER" id="PTHR42796">
    <property type="entry name" value="FUMARYLACETOACETATE HYDROLASE DOMAIN-CONTAINING PROTEIN 2A-RELATED"/>
    <property type="match status" value="1"/>
</dbReference>
<evidence type="ECO:0000259" key="5">
    <source>
        <dbReference type="Pfam" id="PF01557"/>
    </source>
</evidence>
<organism evidence="6 7">
    <name type="scientific">Ramlibacter henchirensis</name>
    <dbReference type="NCBI Taxonomy" id="204072"/>
    <lineage>
        <taxon>Bacteria</taxon>
        <taxon>Pseudomonadati</taxon>
        <taxon>Pseudomonadota</taxon>
        <taxon>Betaproteobacteria</taxon>
        <taxon>Burkholderiales</taxon>
        <taxon>Comamonadaceae</taxon>
        <taxon>Ramlibacter</taxon>
    </lineage>
</organism>
<dbReference type="EMBL" id="SMLM01000002">
    <property type="protein sequence ID" value="TFZ02551.1"/>
    <property type="molecule type" value="Genomic_DNA"/>
</dbReference>
<evidence type="ECO:0000313" key="6">
    <source>
        <dbReference type="EMBL" id="TFZ02551.1"/>
    </source>
</evidence>
<dbReference type="PANTHER" id="PTHR42796:SF4">
    <property type="entry name" value="FUMARYLACETOACETATE HYDROLASE DOMAIN-CONTAINING PROTEIN 2A"/>
    <property type="match status" value="1"/>
</dbReference>
<accession>A0A4Z0BUP6</accession>
<comment type="similarity">
    <text evidence="2">Belongs to the FAH family.</text>
</comment>
<dbReference type="OrthoDB" id="9805307at2"/>
<keyword evidence="7" id="KW-1185">Reference proteome</keyword>
<dbReference type="SUPFAM" id="SSF56529">
    <property type="entry name" value="FAH"/>
    <property type="match status" value="1"/>
</dbReference>